<organism evidence="2 3">
    <name type="scientific">Bimuria novae-zelandiae CBS 107.79</name>
    <dbReference type="NCBI Taxonomy" id="1447943"/>
    <lineage>
        <taxon>Eukaryota</taxon>
        <taxon>Fungi</taxon>
        <taxon>Dikarya</taxon>
        <taxon>Ascomycota</taxon>
        <taxon>Pezizomycotina</taxon>
        <taxon>Dothideomycetes</taxon>
        <taxon>Pleosporomycetidae</taxon>
        <taxon>Pleosporales</taxon>
        <taxon>Massarineae</taxon>
        <taxon>Didymosphaeriaceae</taxon>
        <taxon>Bimuria</taxon>
    </lineage>
</organism>
<keyword evidence="3" id="KW-1185">Reference proteome</keyword>
<feature type="transmembrane region" description="Helical" evidence="1">
    <location>
        <begin position="119"/>
        <end position="139"/>
    </location>
</feature>
<evidence type="ECO:0000313" key="2">
    <source>
        <dbReference type="EMBL" id="KAF1975344.1"/>
    </source>
</evidence>
<dbReference type="EMBL" id="ML976671">
    <property type="protein sequence ID" value="KAF1975344.1"/>
    <property type="molecule type" value="Genomic_DNA"/>
</dbReference>
<reference evidence="2" key="1">
    <citation type="journal article" date="2020" name="Stud. Mycol.">
        <title>101 Dothideomycetes genomes: a test case for predicting lifestyles and emergence of pathogens.</title>
        <authorList>
            <person name="Haridas S."/>
            <person name="Albert R."/>
            <person name="Binder M."/>
            <person name="Bloem J."/>
            <person name="Labutti K."/>
            <person name="Salamov A."/>
            <person name="Andreopoulos B."/>
            <person name="Baker S."/>
            <person name="Barry K."/>
            <person name="Bills G."/>
            <person name="Bluhm B."/>
            <person name="Cannon C."/>
            <person name="Castanera R."/>
            <person name="Culley D."/>
            <person name="Daum C."/>
            <person name="Ezra D."/>
            <person name="Gonzalez J."/>
            <person name="Henrissat B."/>
            <person name="Kuo A."/>
            <person name="Liang C."/>
            <person name="Lipzen A."/>
            <person name="Lutzoni F."/>
            <person name="Magnuson J."/>
            <person name="Mondo S."/>
            <person name="Nolan M."/>
            <person name="Ohm R."/>
            <person name="Pangilinan J."/>
            <person name="Park H.-J."/>
            <person name="Ramirez L."/>
            <person name="Alfaro M."/>
            <person name="Sun H."/>
            <person name="Tritt A."/>
            <person name="Yoshinaga Y."/>
            <person name="Zwiers L.-H."/>
            <person name="Turgeon B."/>
            <person name="Goodwin S."/>
            <person name="Spatafora J."/>
            <person name="Crous P."/>
            <person name="Grigoriev I."/>
        </authorList>
    </citation>
    <scope>NUCLEOTIDE SEQUENCE</scope>
    <source>
        <strain evidence="2">CBS 107.79</strain>
    </source>
</reference>
<protein>
    <submittedName>
        <fullName evidence="2">Uncharacterized protein</fullName>
    </submittedName>
</protein>
<evidence type="ECO:0000256" key="1">
    <source>
        <dbReference type="SAM" id="Phobius"/>
    </source>
</evidence>
<keyword evidence="1" id="KW-0812">Transmembrane</keyword>
<accession>A0A6A5VDU9</accession>
<keyword evidence="1" id="KW-0472">Membrane</keyword>
<dbReference type="Proteomes" id="UP000800036">
    <property type="component" value="Unassembled WGS sequence"/>
</dbReference>
<proteinExistence type="predicted"/>
<keyword evidence="1" id="KW-1133">Transmembrane helix</keyword>
<dbReference type="AlphaFoldDB" id="A0A6A5VDU9"/>
<sequence length="189" mass="22057">MGDVTGVLAFYGKGREWKLNEQWLRLKAQFQMRWWAWLWLEGEDTVAQELYYLPVVEVHYPTRCPGCRVHASAGKEYYVWKDESCDTPSSLTARVGKALWIAALWIAALYFQLRMRAVYAWLLCDVVHSVMARLLYHVAHSVMARLLYHVAYSVIAMPLLALLGLWYCFVDLSTLFTKCIFCCLQDRFL</sequence>
<evidence type="ECO:0000313" key="3">
    <source>
        <dbReference type="Proteomes" id="UP000800036"/>
    </source>
</evidence>
<name>A0A6A5VDU9_9PLEO</name>
<feature type="transmembrane region" description="Helical" evidence="1">
    <location>
        <begin position="146"/>
        <end position="167"/>
    </location>
</feature>
<gene>
    <name evidence="2" type="ORF">BU23DRAFT_82951</name>
</gene>